<gene>
    <name evidence="1" type="ORF">JQS43_01110</name>
</gene>
<sequence>MSQTPYDAVLQAARGLPEVETALAAEMLGASLLGSVYAIADGERADAVREFVGGFLTHTARRRTPAARATRSVFAALVPQAAGAGRVRPGPNPPPWAAQLGKVRLLETWAYGDVYGDQTSYLATFAYDEPGAGGGEHALVILVDHNIGIVKDLFVGEPADKLLDEVRRAADSDDLVWLKSVPPAVMRTQVEFRLEITDNLSTLPDGGSLATDRLLASARLATFPQASNGVSGTAPFGLSGFADLDPAELLAGFLAAEPGRSLTGDGGPGDEAVRYSVQLILDFVRDSPEHDPLRWSPAVAGLFLLDWVHRRAVLNEDDVAALPQVLRAWVAWSARQRELPAAAAAATDEAIEMMTPEFVRLHGAAQPTDPPSSIIPRPR</sequence>
<dbReference type="RefSeq" id="WP_239677186.1">
    <property type="nucleotide sequence ID" value="NZ_CP070499.1"/>
</dbReference>
<accession>A0A895YM99</accession>
<protein>
    <submittedName>
        <fullName evidence="1">Uncharacterized protein</fullName>
    </submittedName>
</protein>
<evidence type="ECO:0000313" key="2">
    <source>
        <dbReference type="Proteomes" id="UP000662857"/>
    </source>
</evidence>
<dbReference type="EMBL" id="CP070499">
    <property type="protein sequence ID" value="QSB15018.1"/>
    <property type="molecule type" value="Genomic_DNA"/>
</dbReference>
<proteinExistence type="predicted"/>
<dbReference type="KEGG" id="nhy:JQS43_01110"/>
<keyword evidence="2" id="KW-1185">Reference proteome</keyword>
<dbReference type="AlphaFoldDB" id="A0A895YM99"/>
<name>A0A895YM99_9ACTN</name>
<evidence type="ECO:0000313" key="1">
    <source>
        <dbReference type="EMBL" id="QSB15018.1"/>
    </source>
</evidence>
<reference evidence="1" key="1">
    <citation type="submission" date="2021-02" db="EMBL/GenBank/DDBJ databases">
        <title>Natrosporangium hydrolyticum gen. nov., sp. nov, a haloalkaliphilic actinobacterium from a soda solonchak soil.</title>
        <authorList>
            <person name="Sorokin D.Y."/>
            <person name="Khijniak T.V."/>
            <person name="Zakharycheva A.P."/>
            <person name="Boueva O.V."/>
            <person name="Ariskina E.V."/>
            <person name="Hahnke R.L."/>
            <person name="Bunk B."/>
            <person name="Sproer C."/>
            <person name="Schumann P."/>
            <person name="Evtushenko L.I."/>
            <person name="Kublanov I.V."/>
        </authorList>
    </citation>
    <scope>NUCLEOTIDE SEQUENCE</scope>
    <source>
        <strain evidence="1">DSM 106523</strain>
    </source>
</reference>
<dbReference type="Proteomes" id="UP000662857">
    <property type="component" value="Chromosome"/>
</dbReference>
<organism evidence="1 2">
    <name type="scientific">Natronosporangium hydrolyticum</name>
    <dbReference type="NCBI Taxonomy" id="2811111"/>
    <lineage>
        <taxon>Bacteria</taxon>
        <taxon>Bacillati</taxon>
        <taxon>Actinomycetota</taxon>
        <taxon>Actinomycetes</taxon>
        <taxon>Micromonosporales</taxon>
        <taxon>Micromonosporaceae</taxon>
        <taxon>Natronosporangium</taxon>
    </lineage>
</organism>